<accession>A0A0S4M7L7</accession>
<sequence length="1327" mass="153532">MIPNTKFLEEHFSNFYYIYVDNVSLLKAKSVFYTVHKKVSNDHLLTKMADKIYLDMDYKYKFIYSNNKSLDSINLFILRLIPVYNSHHFGTDYILYYMHSYLSGSNSNVDSLNKKEDIKSETNNENYDFSTEDLPKYDPSYNFLNIHNSEELLQDHNYQKRLLPPDIFKLNRPNECNLSYKTDSFDTEKPCTSRALKRILVEDVSETPSPSPKKIYLKPIVDDEKNHIFVEKTITSLDSRTGQNHSTVSKVSEQPIIKKDLCIKLYRYDIKQIIYTEKGCNASYLTPIEQITKKITSIGDGALSIAPKENTIKKNLNLKSYAYSNLWNKKISSGVLYRNAVKTINIDNNGLFKNTMLEKIAEITKRRDLLKSSIDLSTTYSNIRKFAIDRIYSLFDDSEIYSDISIIPGMSISDLRLSCISNNIFFEKLREYCEKIKKDILVASDNSLLHLLQFRIILNIDDPSNSANTKIKLHSLKGKFIPELKELIIETISNLPKSIVLEIEKIDQINILNDLFVDLHGVLVSKSLIKNMNLLFNSNKNKFADKIFDNDLSLFSELLEKIASIVRSSCIFHEGVFLPDEPMVEKLSRYMLSDMYGVPFKLHKNLKLPDKNTLKIDNFVVDENYAKSAPTIETKISDNRNNDEIVITPIIGNIDQSEQPTIIKEFNIKSHYKSYLFSAENTSNIYEDATKKISIDTNCRFKNSVLEELGDYITKRGFTKSFLDLSKTYSNVRKYVLDKVYPFINDAITTIDVLINPGMSLSDLDHNLVSNEAFFERLRKNCEEIAKSIHLIPNHCFSNIIQSYIYINSTDRLRITKKKKLCPEVKLLIIETISNLPRNIIDELKKFKPNEVIDGLFANIHNLYLPKSLIRKLRLIFDLSMLQDNKSRSNSNLRNNLLAKILSEVEICPVLHEGKTFSLGKHTAKILSKYLLSDMCRIPTKIKKKPDLHKHIKDNMPEGNYEKSSATNNDNNVESPLLEKSIKRLKWDTDPISPLNIYQSALSMIDIDKADFENSFIKKIRRHPSIKKDITKKEKINLGLSTTYDRVENYIFETFLPFLKEIEEETRAKIKPLNGMNIDKLRLSYVSNEEEFLDKLHKFCTKTIDHISSITLIDLLQGYICLGTKTPKMIRMTKKRKIDFHDEIKSLLVKNILNVPKVIVNNIKLIPNTKFLEEYFSSFYDICIDNVSLLKAKSVFDTVHKKVANDHLLIELIDKISLDMIYENSTKAHVMPKIVNSYIVCGELSTYDYIRELIKEDISTIKYELGNNIMIVRNDKIETADQTTLNKILIDIESDLIATTIKSYNKLCIEKYRSYKLNLVETSMVVQ</sequence>
<dbReference type="Proteomes" id="UP000198651">
    <property type="component" value="Chromosome I"/>
</dbReference>
<proteinExistence type="predicted"/>
<keyword evidence="3" id="KW-1185">Reference proteome</keyword>
<evidence type="ECO:0000256" key="1">
    <source>
        <dbReference type="SAM" id="MobiDB-lite"/>
    </source>
</evidence>
<gene>
    <name evidence="2" type="ORF">Ark11_1480</name>
</gene>
<organism evidence="2 3">
    <name type="scientific">Candidatus Ichthyocystis hellenicum</name>
    <dbReference type="NCBI Taxonomy" id="1561003"/>
    <lineage>
        <taxon>Bacteria</taxon>
        <taxon>Pseudomonadati</taxon>
        <taxon>Pseudomonadota</taxon>
        <taxon>Betaproteobacteria</taxon>
        <taxon>Burkholderiales</taxon>
        <taxon>Candidatus Ichthyocystis</taxon>
    </lineage>
</organism>
<evidence type="ECO:0000313" key="2">
    <source>
        <dbReference type="EMBL" id="CUT18278.1"/>
    </source>
</evidence>
<feature type="region of interest" description="Disordered" evidence="1">
    <location>
        <begin position="950"/>
        <end position="973"/>
    </location>
</feature>
<evidence type="ECO:0000313" key="3">
    <source>
        <dbReference type="Proteomes" id="UP000198651"/>
    </source>
</evidence>
<dbReference type="EMBL" id="LN906597">
    <property type="protein sequence ID" value="CUT18278.1"/>
    <property type="molecule type" value="Genomic_DNA"/>
</dbReference>
<reference evidence="3" key="1">
    <citation type="submission" date="2015-11" db="EMBL/GenBank/DDBJ databases">
        <authorList>
            <person name="Seth-Smith H.M.B."/>
        </authorList>
    </citation>
    <scope>NUCLEOTIDE SEQUENCE [LARGE SCALE GENOMIC DNA]</scope>
    <source>
        <strain evidence="3">2013Ark11</strain>
    </source>
</reference>
<protein>
    <submittedName>
        <fullName evidence="2">Uncharacterized protein</fullName>
    </submittedName>
</protein>
<name>A0A0S4M7L7_9BURK</name>
<feature type="compositionally biased region" description="Polar residues" evidence="1">
    <location>
        <begin position="962"/>
        <end position="973"/>
    </location>
</feature>